<feature type="region of interest" description="Disordered" evidence="1">
    <location>
        <begin position="1151"/>
        <end position="1214"/>
    </location>
</feature>
<proteinExistence type="predicted"/>
<feature type="compositionally biased region" description="Basic and acidic residues" evidence="1">
    <location>
        <begin position="135"/>
        <end position="182"/>
    </location>
</feature>
<feature type="compositionally biased region" description="Low complexity" evidence="1">
    <location>
        <begin position="1151"/>
        <end position="1170"/>
    </location>
</feature>
<dbReference type="PANTHER" id="PTHR42345:SF2">
    <property type="entry name" value="HELICASE-LIKE PROTEIN"/>
    <property type="match status" value="1"/>
</dbReference>
<dbReference type="Proteomes" id="UP001600888">
    <property type="component" value="Unassembled WGS sequence"/>
</dbReference>
<feature type="region of interest" description="Disordered" evidence="1">
    <location>
        <begin position="1"/>
        <end position="320"/>
    </location>
</feature>
<evidence type="ECO:0000313" key="2">
    <source>
        <dbReference type="EMBL" id="KAL2292906.1"/>
    </source>
</evidence>
<feature type="compositionally biased region" description="Basic and acidic residues" evidence="1">
    <location>
        <begin position="78"/>
        <end position="87"/>
    </location>
</feature>
<feature type="compositionally biased region" description="Low complexity" evidence="1">
    <location>
        <begin position="260"/>
        <end position="296"/>
    </location>
</feature>
<evidence type="ECO:0000256" key="1">
    <source>
        <dbReference type="SAM" id="MobiDB-lite"/>
    </source>
</evidence>
<feature type="compositionally biased region" description="Basic and acidic residues" evidence="1">
    <location>
        <begin position="1186"/>
        <end position="1198"/>
    </location>
</feature>
<feature type="compositionally biased region" description="Pro residues" evidence="1">
    <location>
        <begin position="297"/>
        <end position="307"/>
    </location>
</feature>
<name>A0ABR4FDX5_9PEZI</name>
<comment type="caution">
    <text evidence="2">The sequence shown here is derived from an EMBL/GenBank/DDBJ whole genome shotgun (WGS) entry which is preliminary data.</text>
</comment>
<feature type="compositionally biased region" description="Polar residues" evidence="1">
    <location>
        <begin position="204"/>
        <end position="227"/>
    </location>
</feature>
<keyword evidence="3" id="KW-1185">Reference proteome</keyword>
<feature type="compositionally biased region" description="Basic and acidic residues" evidence="1">
    <location>
        <begin position="246"/>
        <end position="259"/>
    </location>
</feature>
<sequence length="1264" mass="139698">MPSLSFFKKRKSRDRQSNSRTSARDDSRTDPAEENLEHNARGLDPAHAAGEPSVAGTGAIGHSSGTGAGIASPDDVETVPKEDEKTKARLARRSSTRELIRGFLGHSSRGNRKDLDTGRSSPSWTSRSAASTPLPEHRPLRSGHEHEHEHEHEHQQGPELGTEHKLGHGFERGREPGSEPEHTSATAAATATAAEAPARPSPTLRKNPSQQPRPVSAIAATSDTGSSLPGRWKSQRLKRLQSLAFRPREKRDKDNKKTETPQVTVTPATATTTSPSPHSASASGSFSPASPRSPVSPDKPLPSPPPEHQSDPGTTTFSPPLRLNRIMATLSDQDLEKLFSGAPQFFARAEGHYTGAPHPSVAFPWDESLVIRDLTDHSQIDDAAWGCVTAWPHITRDVDRGPSASTSEKMAAKRRAHFFPRCRERPNMLSMQGLEKGTMGYQAALELGVSDALKEEQWGFGSLGAKDKVVIEARQAALTSKDGLRRLDETTVLDHLMKNAQRYQEEHRKDKATCHELFQELFTHILHLPNRSLTNPYSLPVQIMALLKVLAAPNVWVDFSHVEWRIRLGQILWGTPDEDDEDSVSDGASITDAEDSKGLHEERYWLLLQILLACELLVRLDAITEGDELPEDVRRSDVYRFERDANSSVKWSLHLARAWLENIEITKTKPSGEHETPKGWLANLTQKMTLTSDRPHSKHHDAHKHPKEQFIYVMKGKYWERQVRGLTHFARRLKWPELETQASRISDNCRAVTEGTPLNTPLESPFSTRTGKTTSSYFTAANTDGSLERKASRRQKVGAALHPAGWLSKSYVSGLMLPGEGLYHFIMSTLLENDVTAMMRLGPMANLCGGFMYQGKSFWSTACVVGRVLAAGKGAVECMGWISSDVMPLGLGDGWVDVDVEDIPEDVKRTGKQARLWGKLAIERESSVLGEGSEQDSVLPADFIIPYENNYKSPPPTISVELRSLILSEPLDSVQTTPTLEIATPFSDFTTSQEMRTYTPTITFNVTNWEEDDDEMVTIPVAKDVNFVTAHPCVPSQHVRILKSPSSPTIQQFDLSDPFASGNGKQSGHAKIKCHPLHKYYTYTAIHLSELLNKPNWTLEQLLTDASSNFAPSIAPASSTDKPPRVLVIDAMTNFLPQPEAHEIPLSPAISRASTNQSSSSRHSSLSSASGRGGPDMDIPSTSPDRNGKNKERDRENSAKGTTEQNMHSETRRRQFGSDMEILVRALCAERGWNALISRRRRGCLACAIREAGALGWRVVIRVD</sequence>
<organism evidence="2 3">
    <name type="scientific">Diaporthe vaccinii</name>
    <dbReference type="NCBI Taxonomy" id="105482"/>
    <lineage>
        <taxon>Eukaryota</taxon>
        <taxon>Fungi</taxon>
        <taxon>Dikarya</taxon>
        <taxon>Ascomycota</taxon>
        <taxon>Pezizomycotina</taxon>
        <taxon>Sordariomycetes</taxon>
        <taxon>Sordariomycetidae</taxon>
        <taxon>Diaporthales</taxon>
        <taxon>Diaporthaceae</taxon>
        <taxon>Diaporthe</taxon>
        <taxon>Diaporthe eres species complex</taxon>
    </lineage>
</organism>
<evidence type="ECO:0000313" key="3">
    <source>
        <dbReference type="Proteomes" id="UP001600888"/>
    </source>
</evidence>
<protein>
    <submittedName>
        <fullName evidence="2">Uncharacterized protein</fullName>
    </submittedName>
</protein>
<dbReference type="PANTHER" id="PTHR42345">
    <property type="entry name" value="TPR_REGION DOMAIN-CONTAINING PROTEIN"/>
    <property type="match status" value="1"/>
</dbReference>
<feature type="compositionally biased region" description="Low complexity" evidence="1">
    <location>
        <begin position="183"/>
        <end position="203"/>
    </location>
</feature>
<dbReference type="EMBL" id="JBAWTH010000002">
    <property type="protein sequence ID" value="KAL2292906.1"/>
    <property type="molecule type" value="Genomic_DNA"/>
</dbReference>
<accession>A0ABR4FDX5</accession>
<reference evidence="2 3" key="1">
    <citation type="submission" date="2024-03" db="EMBL/GenBank/DDBJ databases">
        <title>A high-quality draft genome sequence of Diaporthe vaccinii, a causative agent of upright dieback and viscid rot disease in cranberry plants.</title>
        <authorList>
            <person name="Sarrasin M."/>
            <person name="Lang B.F."/>
            <person name="Burger G."/>
        </authorList>
    </citation>
    <scope>NUCLEOTIDE SEQUENCE [LARGE SCALE GENOMIC DNA]</scope>
    <source>
        <strain evidence="2 3">IS7</strain>
    </source>
</reference>
<gene>
    <name evidence="2" type="ORF">FJTKL_07948</name>
</gene>
<feature type="compositionally biased region" description="Basic and acidic residues" evidence="1">
    <location>
        <begin position="14"/>
        <end position="41"/>
    </location>
</feature>
<feature type="compositionally biased region" description="Low complexity" evidence="1">
    <location>
        <begin position="119"/>
        <end position="133"/>
    </location>
</feature>